<dbReference type="PANTHER" id="PTHR33343">
    <property type="entry name" value="54S RIBOSOMAL PROTEIN BL35M"/>
    <property type="match status" value="1"/>
</dbReference>
<dbReference type="SUPFAM" id="SSF143034">
    <property type="entry name" value="L35p-like"/>
    <property type="match status" value="1"/>
</dbReference>
<reference evidence="7" key="4">
    <citation type="submission" date="2019-05" db="EMBL/GenBank/DDBJ databases">
        <authorList>
            <consortium name="Pathogen Informatics"/>
        </authorList>
    </citation>
    <scope>NUCLEOTIDE SEQUENCE</scope>
    <source>
        <strain evidence="7">17X</strain>
    </source>
</reference>
<feature type="chain" id="PRO_5014502120" description="50S ribosomal protein L35" evidence="5">
    <location>
        <begin position="23"/>
        <end position="181"/>
    </location>
</feature>
<dbReference type="Pfam" id="PF01632">
    <property type="entry name" value="Ribosomal_L35p"/>
    <property type="match status" value="1"/>
</dbReference>
<dbReference type="PRINTS" id="PR00064">
    <property type="entry name" value="RIBOSOMALL35"/>
</dbReference>
<dbReference type="KEGG" id="pyo:PY17X_0812500"/>
<dbReference type="InterPro" id="IPR001706">
    <property type="entry name" value="Ribosomal_bL35"/>
</dbReference>
<evidence type="ECO:0000313" key="8">
    <source>
        <dbReference type="Proteomes" id="UP000072874"/>
    </source>
</evidence>
<dbReference type="PANTHER" id="PTHR33343:SF1">
    <property type="entry name" value="LARGE RIBOSOMAL SUBUNIT PROTEIN BL35M"/>
    <property type="match status" value="1"/>
</dbReference>
<evidence type="ECO:0000256" key="1">
    <source>
        <dbReference type="ARBA" id="ARBA00006598"/>
    </source>
</evidence>
<evidence type="ECO:0000313" key="6">
    <source>
        <dbReference type="EMBL" id="CDU17484.1"/>
    </source>
</evidence>
<evidence type="ECO:0000256" key="4">
    <source>
        <dbReference type="RuleBase" id="RU000568"/>
    </source>
</evidence>
<comment type="similarity">
    <text evidence="1 4">Belongs to the bacterial ribosomal protein bL35 family.</text>
</comment>
<feature type="signal peptide" evidence="5">
    <location>
        <begin position="1"/>
        <end position="22"/>
    </location>
</feature>
<dbReference type="InterPro" id="IPR018265">
    <property type="entry name" value="Ribosomal_bL35_CS"/>
</dbReference>
<dbReference type="OrthoDB" id="162638at2759"/>
<reference evidence="8 9" key="1">
    <citation type="journal article" date="2014" name="BMC Biol.">
        <title>A comprehensive evaluation of rodent malaria parasite genomes and gene expression.</title>
        <authorList>
            <person name="Otto T.D."/>
            <person name="Bohme U."/>
            <person name="Jackson A.P."/>
            <person name="Hunt M."/>
            <person name="Franke-Fayard B."/>
            <person name="Hoeijmakers W.A."/>
            <person name="Religa A.A."/>
            <person name="Robertson L."/>
            <person name="Sanders M."/>
            <person name="Ogun S.A."/>
            <person name="Cunningham D."/>
            <person name="Erhart A."/>
            <person name="Billker O."/>
            <person name="Khan S.M."/>
            <person name="Stunnenberg H.G."/>
            <person name="Langhorne J."/>
            <person name="Holder A.A."/>
            <person name="Waters A.P."/>
            <person name="Newbold C.I."/>
            <person name="Pain A."/>
            <person name="Berriman M."/>
            <person name="Janse C.J."/>
        </authorList>
    </citation>
    <scope>NUCLEOTIDE SEQUENCE [LARGE SCALE GENOMIC DNA]</scope>
    <source>
        <strain evidence="7 8">17X</strain>
        <strain evidence="6 9">YM</strain>
    </source>
</reference>
<dbReference type="Proteomes" id="UP000072904">
    <property type="component" value="Chromosome 8"/>
</dbReference>
<dbReference type="PROSITE" id="PS00936">
    <property type="entry name" value="RIBOSOMAL_L35"/>
    <property type="match status" value="1"/>
</dbReference>
<organism evidence="6 9">
    <name type="scientific">Plasmodium yoelii</name>
    <dbReference type="NCBI Taxonomy" id="5861"/>
    <lineage>
        <taxon>Eukaryota</taxon>
        <taxon>Sar</taxon>
        <taxon>Alveolata</taxon>
        <taxon>Apicomplexa</taxon>
        <taxon>Aconoidasida</taxon>
        <taxon>Haemosporida</taxon>
        <taxon>Plasmodiidae</taxon>
        <taxon>Plasmodium</taxon>
        <taxon>Plasmodium (Vinckeia)</taxon>
    </lineage>
</organism>
<dbReference type="GO" id="GO:0006412">
    <property type="term" value="P:translation"/>
    <property type="evidence" value="ECO:0007669"/>
    <property type="project" value="InterPro"/>
</dbReference>
<keyword evidence="2 4" id="KW-0689">Ribosomal protein</keyword>
<dbReference type="Gene3D" id="4.10.410.60">
    <property type="match status" value="1"/>
</dbReference>
<keyword evidence="5" id="KW-0732">Signal</keyword>
<reference evidence="6" key="3">
    <citation type="submission" date="2014-05" db="EMBL/GenBank/DDBJ databases">
        <authorList>
            <person name="Aslett A.Martin."/>
            <person name="De Silva Nishadi"/>
        </authorList>
    </citation>
    <scope>NUCLEOTIDE SEQUENCE</scope>
    <source>
        <strain evidence="6">YM</strain>
    </source>
</reference>
<dbReference type="VEuPathDB" id="PlasmoDB:PYYM_0812200"/>
<keyword evidence="3 4" id="KW-0687">Ribonucleoprotein</keyword>
<dbReference type="VEuPathDB" id="PlasmoDB:Py17XNL_000801688"/>
<dbReference type="InterPro" id="IPR021137">
    <property type="entry name" value="Ribosomal_bL35-like"/>
</dbReference>
<evidence type="ECO:0000256" key="3">
    <source>
        <dbReference type="ARBA" id="ARBA00023274"/>
    </source>
</evidence>
<dbReference type="RefSeq" id="XP_729538.2">
    <property type="nucleotide sequence ID" value="XM_724445.2"/>
</dbReference>
<gene>
    <name evidence="7" type="ORF">PY17X_0812500</name>
    <name evidence="6" type="ORF">PYYM_0812200</name>
</gene>
<dbReference type="Proteomes" id="UP000072874">
    <property type="component" value="Chromosome 8"/>
</dbReference>
<dbReference type="OMA" id="LAWFNDK"/>
<proteinExistence type="inferred from homology"/>
<name>A0A078K680_PLAYE</name>
<dbReference type="HAMAP" id="MF_00514">
    <property type="entry name" value="Ribosomal_bL35"/>
    <property type="match status" value="1"/>
</dbReference>
<dbReference type="VEuPathDB" id="PlasmoDB:PY01737"/>
<dbReference type="GeneID" id="3806837"/>
<reference evidence="7" key="2">
    <citation type="submission" date="2014-05" db="EMBL/GenBank/DDBJ databases">
        <authorList>
            <person name="Aslett M.A."/>
            <person name="De Silva N."/>
        </authorList>
    </citation>
    <scope>NUCLEOTIDE SEQUENCE</scope>
    <source>
        <strain evidence="7">17X</strain>
    </source>
</reference>
<dbReference type="EMBL" id="LK934636">
    <property type="protein sequence ID" value="CDU17484.1"/>
    <property type="molecule type" value="Genomic_DNA"/>
</dbReference>
<evidence type="ECO:0000313" key="7">
    <source>
        <dbReference type="EMBL" id="VTZ77244.1"/>
    </source>
</evidence>
<accession>A0A078K680</accession>
<sequence>MKFWFYNIIFLVFMLKFSKCLAWFNDKNKSKLCLTTLYKNNILIKKKKKKNILNIFPHSSLQLKKYEFVHKDMYVNSKNMLNKNKLLKNISFLNFKKCTYKNWDTNFFVLFVRGCTNVKPKTNKSIAKRFKITKNGKLIRKKCGGSHMLRKRTSANRTSLRKKTVIASNKIVKKYKSVIFK</sequence>
<evidence type="ECO:0000313" key="9">
    <source>
        <dbReference type="Proteomes" id="UP000072904"/>
    </source>
</evidence>
<evidence type="ECO:0000256" key="2">
    <source>
        <dbReference type="ARBA" id="ARBA00022980"/>
    </source>
</evidence>
<dbReference type="InterPro" id="IPR037229">
    <property type="entry name" value="Ribosomal_bL35_sf"/>
</dbReference>
<dbReference type="GO" id="GO:0003735">
    <property type="term" value="F:structural constituent of ribosome"/>
    <property type="evidence" value="ECO:0007669"/>
    <property type="project" value="InterPro"/>
</dbReference>
<dbReference type="EMBL" id="LM993662">
    <property type="protein sequence ID" value="VTZ77244.1"/>
    <property type="molecule type" value="Genomic_DNA"/>
</dbReference>
<dbReference type="VEuPathDB" id="PlasmoDB:PY17X_0812500"/>
<protein>
    <recommendedName>
        <fullName evidence="4">50S ribosomal protein L35</fullName>
    </recommendedName>
</protein>
<dbReference type="AlphaFoldDB" id="A0A078K680"/>
<dbReference type="GO" id="GO:0015934">
    <property type="term" value="C:large ribosomal subunit"/>
    <property type="evidence" value="ECO:0007669"/>
    <property type="project" value="TreeGrafter"/>
</dbReference>
<evidence type="ECO:0000256" key="5">
    <source>
        <dbReference type="SAM" id="SignalP"/>
    </source>
</evidence>